<dbReference type="EMBL" id="UINC01006825">
    <property type="protein sequence ID" value="SVA29872.1"/>
    <property type="molecule type" value="Genomic_DNA"/>
</dbReference>
<proteinExistence type="predicted"/>
<accession>A0A381UNY3</accession>
<evidence type="ECO:0008006" key="2">
    <source>
        <dbReference type="Google" id="ProtNLM"/>
    </source>
</evidence>
<dbReference type="Pfam" id="PF13510">
    <property type="entry name" value="Fer2_4"/>
    <property type="match status" value="1"/>
</dbReference>
<dbReference type="InterPro" id="IPR036010">
    <property type="entry name" value="2Fe-2S_ferredoxin-like_sf"/>
</dbReference>
<sequence>MPVFQIDGEPVEYEPGEKVLSAALRCGKIIPHYCYHPGMSIV</sequence>
<dbReference type="GO" id="GO:0051536">
    <property type="term" value="F:iron-sulfur cluster binding"/>
    <property type="evidence" value="ECO:0007669"/>
    <property type="project" value="InterPro"/>
</dbReference>
<name>A0A381UNY3_9ZZZZ</name>
<dbReference type="AlphaFoldDB" id="A0A381UNY3"/>
<protein>
    <recommendedName>
        <fullName evidence="2">2Fe-2S ferredoxin-type domain-containing protein</fullName>
    </recommendedName>
</protein>
<organism evidence="1">
    <name type="scientific">marine metagenome</name>
    <dbReference type="NCBI Taxonomy" id="408172"/>
    <lineage>
        <taxon>unclassified sequences</taxon>
        <taxon>metagenomes</taxon>
        <taxon>ecological metagenomes</taxon>
    </lineage>
</organism>
<evidence type="ECO:0000313" key="1">
    <source>
        <dbReference type="EMBL" id="SVA29872.1"/>
    </source>
</evidence>
<gene>
    <name evidence="1" type="ORF">METZ01_LOCUS82726</name>
</gene>
<feature type="non-terminal residue" evidence="1">
    <location>
        <position position="42"/>
    </location>
</feature>
<dbReference type="Gene3D" id="3.10.20.740">
    <property type="match status" value="1"/>
</dbReference>
<reference evidence="1" key="1">
    <citation type="submission" date="2018-05" db="EMBL/GenBank/DDBJ databases">
        <authorList>
            <person name="Lanie J.A."/>
            <person name="Ng W.-L."/>
            <person name="Kazmierczak K.M."/>
            <person name="Andrzejewski T.M."/>
            <person name="Davidsen T.M."/>
            <person name="Wayne K.J."/>
            <person name="Tettelin H."/>
            <person name="Glass J.I."/>
            <person name="Rusch D."/>
            <person name="Podicherti R."/>
            <person name="Tsui H.-C.T."/>
            <person name="Winkler M.E."/>
        </authorList>
    </citation>
    <scope>NUCLEOTIDE SEQUENCE</scope>
</reference>
<dbReference type="SUPFAM" id="SSF54292">
    <property type="entry name" value="2Fe-2S ferredoxin-like"/>
    <property type="match status" value="1"/>
</dbReference>